<comment type="subcellular location">
    <subcellularLocation>
        <location evidence="1">Cell membrane</location>
        <topology evidence="1">Multi-pass membrane protein</topology>
    </subcellularLocation>
</comment>
<organism evidence="10 11">
    <name type="scientific">Diaphorobacter aerolatus</name>
    <dbReference type="NCBI Taxonomy" id="1288495"/>
    <lineage>
        <taxon>Bacteria</taxon>
        <taxon>Pseudomonadati</taxon>
        <taxon>Pseudomonadota</taxon>
        <taxon>Betaproteobacteria</taxon>
        <taxon>Burkholderiales</taxon>
        <taxon>Comamonadaceae</taxon>
        <taxon>Diaphorobacter</taxon>
    </lineage>
</organism>
<accession>A0A7H0GJB0</accession>
<keyword evidence="6" id="KW-0175">Coiled coil</keyword>
<dbReference type="PANTHER" id="PTHR37937:SF1">
    <property type="entry name" value="CONJUGATIVE TRANSFER: DNA TRANSPORT"/>
    <property type="match status" value="1"/>
</dbReference>
<proteinExistence type="predicted"/>
<dbReference type="Proteomes" id="UP000516028">
    <property type="component" value="Chromosome"/>
</dbReference>
<dbReference type="InterPro" id="IPR027417">
    <property type="entry name" value="P-loop_NTPase"/>
</dbReference>
<feature type="compositionally biased region" description="Polar residues" evidence="7">
    <location>
        <begin position="715"/>
        <end position="733"/>
    </location>
</feature>
<feature type="domain" description="TraD/TraG TraM recognition site" evidence="9">
    <location>
        <begin position="628"/>
        <end position="747"/>
    </location>
</feature>
<evidence type="ECO:0000256" key="5">
    <source>
        <dbReference type="ARBA" id="ARBA00023136"/>
    </source>
</evidence>
<dbReference type="GO" id="GO:0003677">
    <property type="term" value="F:DNA binding"/>
    <property type="evidence" value="ECO:0007669"/>
    <property type="project" value="UniProtKB-KW"/>
</dbReference>
<feature type="transmembrane region" description="Helical" evidence="8">
    <location>
        <begin position="103"/>
        <end position="125"/>
    </location>
</feature>
<feature type="transmembrane region" description="Helical" evidence="8">
    <location>
        <begin position="63"/>
        <end position="82"/>
    </location>
</feature>
<dbReference type="SUPFAM" id="SSF52540">
    <property type="entry name" value="P-loop containing nucleoside triphosphate hydrolases"/>
    <property type="match status" value="1"/>
</dbReference>
<feature type="compositionally biased region" description="Basic and acidic residues" evidence="7">
    <location>
        <begin position="934"/>
        <end position="948"/>
    </location>
</feature>
<dbReference type="AlphaFoldDB" id="A0A7H0GJB0"/>
<dbReference type="Pfam" id="PF12696">
    <property type="entry name" value="TraG-D_C"/>
    <property type="match status" value="1"/>
</dbReference>
<evidence type="ECO:0000259" key="9">
    <source>
        <dbReference type="Pfam" id="PF12696"/>
    </source>
</evidence>
<evidence type="ECO:0000256" key="8">
    <source>
        <dbReference type="SAM" id="Phobius"/>
    </source>
</evidence>
<dbReference type="RefSeq" id="WP_187723974.1">
    <property type="nucleotide sequence ID" value="NZ_CP060783.1"/>
</dbReference>
<evidence type="ECO:0000256" key="2">
    <source>
        <dbReference type="ARBA" id="ARBA00022475"/>
    </source>
</evidence>
<evidence type="ECO:0000313" key="10">
    <source>
        <dbReference type="EMBL" id="QNP48376.1"/>
    </source>
</evidence>
<evidence type="ECO:0000256" key="1">
    <source>
        <dbReference type="ARBA" id="ARBA00004651"/>
    </source>
</evidence>
<keyword evidence="2" id="KW-1003">Cell membrane</keyword>
<evidence type="ECO:0000256" key="3">
    <source>
        <dbReference type="ARBA" id="ARBA00022692"/>
    </source>
</evidence>
<name>A0A7H0GJB0_9BURK</name>
<evidence type="ECO:0000313" key="11">
    <source>
        <dbReference type="Proteomes" id="UP000516028"/>
    </source>
</evidence>
<evidence type="ECO:0000256" key="6">
    <source>
        <dbReference type="SAM" id="Coils"/>
    </source>
</evidence>
<evidence type="ECO:0000256" key="4">
    <source>
        <dbReference type="ARBA" id="ARBA00022989"/>
    </source>
</evidence>
<feature type="region of interest" description="Disordered" evidence="7">
    <location>
        <begin position="930"/>
        <end position="954"/>
    </location>
</feature>
<gene>
    <name evidence="10" type="ORF">H9K75_20875</name>
</gene>
<keyword evidence="3 8" id="KW-0812">Transmembrane</keyword>
<feature type="region of interest" description="Disordered" evidence="7">
    <location>
        <begin position="714"/>
        <end position="733"/>
    </location>
</feature>
<dbReference type="EMBL" id="CP060783">
    <property type="protein sequence ID" value="QNP48376.1"/>
    <property type="molecule type" value="Genomic_DNA"/>
</dbReference>
<dbReference type="InterPro" id="IPR051539">
    <property type="entry name" value="T4SS-coupling_protein"/>
</dbReference>
<dbReference type="Gene3D" id="3.40.50.300">
    <property type="entry name" value="P-loop containing nucleotide triphosphate hydrolases"/>
    <property type="match status" value="2"/>
</dbReference>
<keyword evidence="5 8" id="KW-0472">Membrane</keyword>
<keyword evidence="11" id="KW-1185">Reference proteome</keyword>
<dbReference type="InterPro" id="IPR032689">
    <property type="entry name" value="TraG-D_C"/>
</dbReference>
<dbReference type="PANTHER" id="PTHR37937">
    <property type="entry name" value="CONJUGATIVE TRANSFER: DNA TRANSPORT"/>
    <property type="match status" value="1"/>
</dbReference>
<keyword evidence="10" id="KW-0238">DNA-binding</keyword>
<protein>
    <submittedName>
        <fullName evidence="10">Type IV secretion system DNA-binding domain-containing protein</fullName>
    </submittedName>
</protein>
<feature type="transmembrane region" description="Helical" evidence="8">
    <location>
        <begin position="21"/>
        <end position="43"/>
    </location>
</feature>
<dbReference type="CDD" id="cd01127">
    <property type="entry name" value="TrwB_TraG_TraD_VirD4"/>
    <property type="match status" value="1"/>
</dbReference>
<dbReference type="GO" id="GO:0005886">
    <property type="term" value="C:plasma membrane"/>
    <property type="evidence" value="ECO:0007669"/>
    <property type="project" value="UniProtKB-SubCell"/>
</dbReference>
<sequence>MNDKPIYVWFSSQLVNDRTRPHVYMVSALLSTIFMFLLAFTIALTVLCINYPFFPMPTNNQPAWFHVLAFFKLAFGMVSPAFQFEGFRTYARALIWWESRGEVYLIVIRWILALIAGGAGAWLFGRKAFKPVEQSRQVRGRKLWKGKEGFAELKRSFDAQASSAGASYIIASNKGLGFNVLDAKSFADPKDVIYMPDPQRRGHCFYIGGSRRGKGVTTKKVVMQMYYHNIRRKFKPLNDTPYKLFIVDTPKGEYASLFKKRHALQITTDEKYMTPHAISLDLELTQDVAQFVAGMIPVSDKDSFWGNAARSVATGIGAFLCAEAKGLWGYSHFAYFKDLPPEEIAALLKKYYPESNQILAMGEQPLSSIMGTLAASLGFMNDVARIWEGYDYKKEIHQMTAAMLKLQFWQEWFLDKFLSIELTEENKEDIFKKSELISSLKTSLADTKKGTSEDKDKEIAELEENIRIEERLKQRIFDSKNGEKATLAILDYHFKDLTKSNPDWQWVDLKERLLIKWADQVSMVTRDNPKLDIRIFDRSNIKSYIANIEVIVKWAKIWDAYETRPKFSMREWLYDENPQTKIVIMKPSGRFNNQLDGIIKGLLYYMKSTINDKYFKDDKKNGQTVRNLHMVLDEFQNLGNVKEFIEPALEMFASKGVTVHLCCQDFSQLKAIYQEEFLKFVLANTMNIYIMGMNSGDSAEMVSNLVGKKHISKVHASQTKQESGTSSSFSPQVHDNELVITPDEINSFLGTRFTKVNGKPHGETTFLYLPGNEKDVFMLTLPVENYPVLYQAEPADWISGKTYKPSRITTQDIKKAVEGYGTSSVSSSGGSGGGVSMDKPKANPKGLYMEDKPVADAADEFELSPEELDALEMATQKEERSTYYQLPTEDENMQDTILKDVIGEVVGGGAVQTGLHLLDALGAKAKNLTTSRTKYHESWKKKEKKEGLDPLTKN</sequence>
<dbReference type="KEGG" id="daer:H9K75_20875"/>
<feature type="coiled-coil region" evidence="6">
    <location>
        <begin position="445"/>
        <end position="472"/>
    </location>
</feature>
<evidence type="ECO:0000256" key="7">
    <source>
        <dbReference type="SAM" id="MobiDB-lite"/>
    </source>
</evidence>
<feature type="region of interest" description="Disordered" evidence="7">
    <location>
        <begin position="820"/>
        <end position="841"/>
    </location>
</feature>
<keyword evidence="4 8" id="KW-1133">Transmembrane helix</keyword>
<reference evidence="10 11" key="1">
    <citation type="submission" date="2020-08" db="EMBL/GenBank/DDBJ databases">
        <title>Genome sequence of Diaphorobacter aerolatus KACC 16536T.</title>
        <authorList>
            <person name="Hyun D.-W."/>
            <person name="Bae J.-W."/>
        </authorList>
    </citation>
    <scope>NUCLEOTIDE SEQUENCE [LARGE SCALE GENOMIC DNA]</scope>
    <source>
        <strain evidence="10 11">KACC 16536</strain>
    </source>
</reference>